<evidence type="ECO:0000256" key="3">
    <source>
        <dbReference type="ARBA" id="ARBA00022475"/>
    </source>
</evidence>
<keyword evidence="4 7" id="KW-0812">Transmembrane</keyword>
<feature type="transmembrane region" description="Helical" evidence="7">
    <location>
        <begin position="332"/>
        <end position="352"/>
    </location>
</feature>
<name>A0ABT8YVW9_9SPIR</name>
<reference evidence="8" key="1">
    <citation type="submission" date="2023-07" db="EMBL/GenBank/DDBJ databases">
        <title>Mucosal microbiota of week-old chicken and adult hens.</title>
        <authorList>
            <person name="Volf J."/>
            <person name="Karasova D."/>
            <person name="Crhanova M."/>
            <person name="Faldynova M."/>
            <person name="Prikrylova H."/>
            <person name="Zeman M."/>
            <person name="Babak V."/>
            <person name="Rajova J."/>
            <person name="Rychlik I."/>
        </authorList>
    </citation>
    <scope>NUCLEOTIDE SEQUENCE</scope>
    <source>
        <strain evidence="8">ET902</strain>
    </source>
</reference>
<evidence type="ECO:0000256" key="4">
    <source>
        <dbReference type="ARBA" id="ARBA00022692"/>
    </source>
</evidence>
<organism evidence="8 9">
    <name type="scientific">Brachyspira innocens</name>
    <dbReference type="NCBI Taxonomy" id="13264"/>
    <lineage>
        <taxon>Bacteria</taxon>
        <taxon>Pseudomonadati</taxon>
        <taxon>Spirochaetota</taxon>
        <taxon>Spirochaetia</taxon>
        <taxon>Brachyspirales</taxon>
        <taxon>Brachyspiraceae</taxon>
        <taxon>Brachyspira</taxon>
    </lineage>
</organism>
<comment type="caution">
    <text evidence="8">The sequence shown here is derived from an EMBL/GenBank/DDBJ whole genome shotgun (WGS) entry which is preliminary data.</text>
</comment>
<feature type="transmembrane region" description="Helical" evidence="7">
    <location>
        <begin position="123"/>
        <end position="144"/>
    </location>
</feature>
<feature type="transmembrane region" description="Helical" evidence="7">
    <location>
        <begin position="391"/>
        <end position="417"/>
    </location>
</feature>
<feature type="transmembrane region" description="Helical" evidence="7">
    <location>
        <begin position="247"/>
        <end position="269"/>
    </location>
</feature>
<evidence type="ECO:0000256" key="7">
    <source>
        <dbReference type="SAM" id="Phobius"/>
    </source>
</evidence>
<feature type="transmembrane region" description="Helical" evidence="7">
    <location>
        <begin position="7"/>
        <end position="31"/>
    </location>
</feature>
<evidence type="ECO:0000256" key="6">
    <source>
        <dbReference type="ARBA" id="ARBA00023136"/>
    </source>
</evidence>
<dbReference type="PIRSF" id="PIRSF006603">
    <property type="entry name" value="DinF"/>
    <property type="match status" value="1"/>
</dbReference>
<sequence>MYLIKFSFILFISNILQYLYSIADIIFISHFESDNAVAALGNCASLMFVITSISVGLSIGGAVVISKYKGSKDDTKYKQSIGSLLFLSLISSIIISLAGLIFYKQILTFMNIPKEAFNYACDYIKIIFTGVIFVFLYSALYSVIKASSKEKVSLCFIFIAALTNIILDFVFVYILKLSVKGAALATVISQALSFLLSLYYTRKIISFNINTSILKELIFTSFPCIFQILIINISYFAVNIMMNKYDIIVGFTIGLKINTFIGIISWSYGEALSILTAKSLGERNYKKIKDTVISALFFNTLTTAFAIVFIHLFAKNIINIFYSGNEKTVNDIIFYLKVCASFNGIIYALMYMLDSFLIGIQKSYLSFINAVIDSLFFKIMISIILEKHIGFLGIYLSMALSPIIPAFIGVIYFLIFIKKYRLYN</sequence>
<dbReference type="InterPro" id="IPR048279">
    <property type="entry name" value="MdtK-like"/>
</dbReference>
<dbReference type="Proteomes" id="UP001175147">
    <property type="component" value="Unassembled WGS sequence"/>
</dbReference>
<dbReference type="InterPro" id="IPR052031">
    <property type="entry name" value="Membrane_Transporter-Flippase"/>
</dbReference>
<keyword evidence="5 7" id="KW-1133">Transmembrane helix</keyword>
<feature type="transmembrane region" description="Helical" evidence="7">
    <location>
        <begin position="364"/>
        <end position="385"/>
    </location>
</feature>
<feature type="transmembrane region" description="Helical" evidence="7">
    <location>
        <begin position="156"/>
        <end position="175"/>
    </location>
</feature>
<protein>
    <submittedName>
        <fullName evidence="8">MATE family efflux transporter</fullName>
    </submittedName>
</protein>
<comment type="subcellular location">
    <subcellularLocation>
        <location evidence="1">Cell membrane</location>
        <topology evidence="1">Multi-pass membrane protein</topology>
    </subcellularLocation>
</comment>
<keyword evidence="6 7" id="KW-0472">Membrane</keyword>
<evidence type="ECO:0000313" key="9">
    <source>
        <dbReference type="Proteomes" id="UP001175147"/>
    </source>
</evidence>
<dbReference type="Pfam" id="PF01554">
    <property type="entry name" value="MatE"/>
    <property type="match status" value="2"/>
</dbReference>
<evidence type="ECO:0000256" key="5">
    <source>
        <dbReference type="ARBA" id="ARBA00022989"/>
    </source>
</evidence>
<gene>
    <name evidence="8" type="ORF">Q5M86_03090</name>
</gene>
<keyword evidence="3" id="KW-1003">Cell membrane</keyword>
<keyword evidence="9" id="KW-1185">Reference proteome</keyword>
<evidence type="ECO:0000256" key="1">
    <source>
        <dbReference type="ARBA" id="ARBA00004651"/>
    </source>
</evidence>
<evidence type="ECO:0000256" key="2">
    <source>
        <dbReference type="ARBA" id="ARBA00022448"/>
    </source>
</evidence>
<dbReference type="PANTHER" id="PTHR43549:SF3">
    <property type="entry name" value="MULTIDRUG RESISTANCE PROTEIN YPNP-RELATED"/>
    <property type="match status" value="1"/>
</dbReference>
<feature type="transmembrane region" description="Helical" evidence="7">
    <location>
        <begin position="213"/>
        <end position="235"/>
    </location>
</feature>
<keyword evidence="2" id="KW-0813">Transport</keyword>
<evidence type="ECO:0000313" key="8">
    <source>
        <dbReference type="EMBL" id="MDO7019756.1"/>
    </source>
</evidence>
<dbReference type="NCBIfam" id="TIGR00797">
    <property type="entry name" value="matE"/>
    <property type="match status" value="1"/>
</dbReference>
<dbReference type="RefSeq" id="WP_304385505.1">
    <property type="nucleotide sequence ID" value="NZ_JAUPBL010000056.1"/>
</dbReference>
<dbReference type="EMBL" id="JAUPBM010000022">
    <property type="protein sequence ID" value="MDO7019756.1"/>
    <property type="molecule type" value="Genomic_DNA"/>
</dbReference>
<feature type="transmembrane region" description="Helical" evidence="7">
    <location>
        <begin position="84"/>
        <end position="103"/>
    </location>
</feature>
<proteinExistence type="predicted"/>
<feature type="transmembrane region" description="Helical" evidence="7">
    <location>
        <begin position="37"/>
        <end position="64"/>
    </location>
</feature>
<accession>A0ABT8YVW9</accession>
<feature type="transmembrane region" description="Helical" evidence="7">
    <location>
        <begin position="290"/>
        <end position="312"/>
    </location>
</feature>
<feature type="transmembrane region" description="Helical" evidence="7">
    <location>
        <begin position="181"/>
        <end position="201"/>
    </location>
</feature>
<dbReference type="PANTHER" id="PTHR43549">
    <property type="entry name" value="MULTIDRUG RESISTANCE PROTEIN YPNP-RELATED"/>
    <property type="match status" value="1"/>
</dbReference>
<dbReference type="InterPro" id="IPR002528">
    <property type="entry name" value="MATE_fam"/>
</dbReference>